<proteinExistence type="predicted"/>
<name>A0A8W8J226_MAGGI</name>
<dbReference type="Proteomes" id="UP000005408">
    <property type="component" value="Unassembled WGS sequence"/>
</dbReference>
<protein>
    <submittedName>
        <fullName evidence="1">Uncharacterized protein</fullName>
    </submittedName>
</protein>
<organism evidence="1 2">
    <name type="scientific">Magallana gigas</name>
    <name type="common">Pacific oyster</name>
    <name type="synonym">Crassostrea gigas</name>
    <dbReference type="NCBI Taxonomy" id="29159"/>
    <lineage>
        <taxon>Eukaryota</taxon>
        <taxon>Metazoa</taxon>
        <taxon>Spiralia</taxon>
        <taxon>Lophotrochozoa</taxon>
        <taxon>Mollusca</taxon>
        <taxon>Bivalvia</taxon>
        <taxon>Autobranchia</taxon>
        <taxon>Pteriomorphia</taxon>
        <taxon>Ostreida</taxon>
        <taxon>Ostreoidea</taxon>
        <taxon>Ostreidae</taxon>
        <taxon>Magallana</taxon>
    </lineage>
</organism>
<reference evidence="1" key="1">
    <citation type="submission" date="2022-08" db="UniProtKB">
        <authorList>
            <consortium name="EnsemblMetazoa"/>
        </authorList>
    </citation>
    <scope>IDENTIFICATION</scope>
    <source>
        <strain evidence="1">05x7-T-G4-1.051#20</strain>
    </source>
</reference>
<evidence type="ECO:0000313" key="2">
    <source>
        <dbReference type="Proteomes" id="UP000005408"/>
    </source>
</evidence>
<keyword evidence="2" id="KW-1185">Reference proteome</keyword>
<dbReference type="AlphaFoldDB" id="A0A8W8J226"/>
<dbReference type="InterPro" id="IPR036188">
    <property type="entry name" value="FAD/NAD-bd_sf"/>
</dbReference>
<dbReference type="EnsemblMetazoa" id="G16904.1">
    <property type="protein sequence ID" value="G16904.1:cds"/>
    <property type="gene ID" value="G16904"/>
</dbReference>
<evidence type="ECO:0000313" key="1">
    <source>
        <dbReference type="EnsemblMetazoa" id="G16904.1:cds"/>
    </source>
</evidence>
<sequence length="91" mass="10223">MNRPNVAKILTENRKAVGITFIRDNVKHVIKANKEVIISAVNSPQLLNCSISYPNQMRESVYNFYSRVSKEASGSFFAIVTLLHPKSRGTI</sequence>
<dbReference type="Gene3D" id="3.50.50.60">
    <property type="entry name" value="FAD/NAD(P)-binding domain"/>
    <property type="match status" value="1"/>
</dbReference>
<accession>A0A8W8J226</accession>